<dbReference type="OrthoDB" id="5574273at2"/>
<dbReference type="InterPro" id="IPR016703">
    <property type="entry name" value="Conjugal_tfr_TraD_b/g-type"/>
</dbReference>
<organism evidence="2 3">
    <name type="scientific">Methylophaga frappieri (strain ATCC BAA-2434 / DSM 25690 / JAM7)</name>
    <dbReference type="NCBI Taxonomy" id="754477"/>
    <lineage>
        <taxon>Bacteria</taxon>
        <taxon>Pseudomonadati</taxon>
        <taxon>Pseudomonadota</taxon>
        <taxon>Gammaproteobacteria</taxon>
        <taxon>Thiotrichales</taxon>
        <taxon>Piscirickettsiaceae</taxon>
        <taxon>Methylophaga</taxon>
    </lineage>
</organism>
<proteinExistence type="predicted"/>
<evidence type="ECO:0000313" key="2">
    <source>
        <dbReference type="EMBL" id="AFJ03858.1"/>
    </source>
</evidence>
<protein>
    <submittedName>
        <fullName evidence="2">Protein traD</fullName>
    </submittedName>
</protein>
<dbReference type="KEGG" id="mec:Q7C_2738"/>
<dbReference type="Proteomes" id="UP000009145">
    <property type="component" value="Plasmid pJAM7"/>
</dbReference>
<name>I1YLR5_METFJ</name>
<sequence>MTTQTNDNLEQSTFDDQANAAEALREKLDDAMTPGYQTEFDPDEAETVGAFVEDALSEEDAAESDADLVDATVPGDDKEG</sequence>
<geneLocation type="plasmid" evidence="3">
    <name>pJAM7</name>
</geneLocation>
<feature type="region of interest" description="Disordered" evidence="1">
    <location>
        <begin position="58"/>
        <end position="80"/>
    </location>
</feature>
<dbReference type="PATRIC" id="fig|754477.3.peg.2691"/>
<evidence type="ECO:0000313" key="3">
    <source>
        <dbReference type="Proteomes" id="UP000009145"/>
    </source>
</evidence>
<dbReference type="EMBL" id="CP003381">
    <property type="protein sequence ID" value="AFJ03858.1"/>
    <property type="molecule type" value="Genomic_DNA"/>
</dbReference>
<dbReference type="PIRSF" id="PIRSF017849">
    <property type="entry name" value="Conjugal_transfer_TraD"/>
    <property type="match status" value="1"/>
</dbReference>
<evidence type="ECO:0000256" key="1">
    <source>
        <dbReference type="SAM" id="MobiDB-lite"/>
    </source>
</evidence>
<feature type="compositionally biased region" description="Acidic residues" evidence="1">
    <location>
        <begin position="58"/>
        <end position="68"/>
    </location>
</feature>
<keyword evidence="2" id="KW-0614">Plasmid</keyword>
<accession>I1YLR5</accession>
<dbReference type="AlphaFoldDB" id="I1YLR5"/>
<dbReference type="HOGENOM" id="CLU_192185_0_0_6"/>
<keyword evidence="3" id="KW-1185">Reference proteome</keyword>
<reference evidence="2 3" key="1">
    <citation type="journal article" date="2012" name="J. Bacteriol.">
        <title>Complete genome sequences of Methylophaga sp. strain JAM1 and Methylophaga sp. strain JAM7.</title>
        <authorList>
            <person name="Villeneuve C."/>
            <person name="Martineau C."/>
            <person name="Mauffrey F."/>
            <person name="Villemur R."/>
        </authorList>
    </citation>
    <scope>NUCLEOTIDE SEQUENCE [LARGE SCALE GENOMIC DNA]</scope>
    <source>
        <strain evidence="2 3">JAM7</strain>
        <plasmid evidence="3">pJAM7</plasmid>
    </source>
</reference>
<gene>
    <name evidence="2" type="ordered locus">Q7C_2738</name>
</gene>